<gene>
    <name evidence="1" type="ORF">OXX778_LOCUS22524</name>
</gene>
<dbReference type="SUPFAM" id="SSF51735">
    <property type="entry name" value="NAD(P)-binding Rossmann-fold domains"/>
    <property type="match status" value="1"/>
</dbReference>
<dbReference type="Gene3D" id="3.40.50.720">
    <property type="entry name" value="NAD(P)-binding Rossmann-like Domain"/>
    <property type="match status" value="1"/>
</dbReference>
<organism evidence="1 2">
    <name type="scientific">Brachionus calyciflorus</name>
    <dbReference type="NCBI Taxonomy" id="104777"/>
    <lineage>
        <taxon>Eukaryota</taxon>
        <taxon>Metazoa</taxon>
        <taxon>Spiralia</taxon>
        <taxon>Gnathifera</taxon>
        <taxon>Rotifera</taxon>
        <taxon>Eurotatoria</taxon>
        <taxon>Monogononta</taxon>
        <taxon>Pseudotrocha</taxon>
        <taxon>Ploima</taxon>
        <taxon>Brachionidae</taxon>
        <taxon>Brachionus</taxon>
    </lineage>
</organism>
<proteinExistence type="predicted"/>
<dbReference type="AlphaFoldDB" id="A0A814RF77"/>
<protein>
    <submittedName>
        <fullName evidence="1">Uncharacterized protein</fullName>
    </submittedName>
</protein>
<accession>A0A814RF77</accession>
<dbReference type="OrthoDB" id="9989144at2759"/>
<sequence>AYDPWVSYGQSKTANILFSVGLTKLYSSQGIFSNAVHPGGIITDLQRHMSHEDKLRLGLIDNDGNVNPRFKSVEKSNCHRIEEHKIENRLFNYSKYLIADKLTKKNSEC</sequence>
<comment type="caution">
    <text evidence="1">The sequence shown here is derived from an EMBL/GenBank/DDBJ whole genome shotgun (WGS) entry which is preliminary data.</text>
</comment>
<feature type="non-terminal residue" evidence="1">
    <location>
        <position position="109"/>
    </location>
</feature>
<evidence type="ECO:0000313" key="1">
    <source>
        <dbReference type="EMBL" id="CAF1132167.1"/>
    </source>
</evidence>
<reference evidence="1" key="1">
    <citation type="submission" date="2021-02" db="EMBL/GenBank/DDBJ databases">
        <authorList>
            <person name="Nowell W R."/>
        </authorList>
    </citation>
    <scope>NUCLEOTIDE SEQUENCE</scope>
    <source>
        <strain evidence="1">Ploen Becks lab</strain>
    </source>
</reference>
<evidence type="ECO:0000313" key="2">
    <source>
        <dbReference type="Proteomes" id="UP000663879"/>
    </source>
</evidence>
<keyword evidence="2" id="KW-1185">Reference proteome</keyword>
<dbReference type="Proteomes" id="UP000663879">
    <property type="component" value="Unassembled WGS sequence"/>
</dbReference>
<dbReference type="EMBL" id="CAJNOC010009718">
    <property type="protein sequence ID" value="CAF1132167.1"/>
    <property type="molecule type" value="Genomic_DNA"/>
</dbReference>
<name>A0A814RF77_9BILA</name>
<dbReference type="InterPro" id="IPR036291">
    <property type="entry name" value="NAD(P)-bd_dom_sf"/>
</dbReference>